<dbReference type="EMBL" id="VRLW01000001">
    <property type="protein sequence ID" value="KAA1260833.1"/>
    <property type="molecule type" value="Genomic_DNA"/>
</dbReference>
<dbReference type="FunFam" id="3.30.160.20:FF:000004">
    <property type="entry name" value="Peptide chain release factor 1"/>
    <property type="match status" value="1"/>
</dbReference>
<dbReference type="InterPro" id="IPR045853">
    <property type="entry name" value="Pep_chain_release_fac_I_sf"/>
</dbReference>
<evidence type="ECO:0000256" key="3">
    <source>
        <dbReference type="ARBA" id="ARBA00022917"/>
    </source>
</evidence>
<evidence type="ECO:0000256" key="2">
    <source>
        <dbReference type="ARBA" id="ARBA00022481"/>
    </source>
</evidence>
<dbReference type="PROSITE" id="PS00745">
    <property type="entry name" value="RF_PROK_I"/>
    <property type="match status" value="1"/>
</dbReference>
<dbReference type="SMART" id="SM00937">
    <property type="entry name" value="PCRF"/>
    <property type="match status" value="1"/>
</dbReference>
<feature type="coiled-coil region" evidence="6">
    <location>
        <begin position="246"/>
        <end position="273"/>
    </location>
</feature>
<dbReference type="InterPro" id="IPR000352">
    <property type="entry name" value="Pep_chain_release_fac_I"/>
</dbReference>
<dbReference type="Gene3D" id="3.30.160.20">
    <property type="match status" value="1"/>
</dbReference>
<feature type="modified residue" description="N5-methylglutamine" evidence="4">
    <location>
        <position position="210"/>
    </location>
</feature>
<organism evidence="8 9">
    <name type="scientific">Rubripirellula obstinata</name>
    <dbReference type="NCBI Taxonomy" id="406547"/>
    <lineage>
        <taxon>Bacteria</taxon>
        <taxon>Pseudomonadati</taxon>
        <taxon>Planctomycetota</taxon>
        <taxon>Planctomycetia</taxon>
        <taxon>Pirellulales</taxon>
        <taxon>Pirellulaceae</taxon>
        <taxon>Rubripirellula</taxon>
    </lineage>
</organism>
<keyword evidence="2 4" id="KW-0488">Methylation</keyword>
<evidence type="ECO:0000256" key="4">
    <source>
        <dbReference type="HAMAP-Rule" id="MF_00094"/>
    </source>
</evidence>
<comment type="similarity">
    <text evidence="1 4">Belongs to the prokaryotic/mitochondrial release factor family.</text>
</comment>
<name>A0A5B1CN95_9BACT</name>
<evidence type="ECO:0000313" key="8">
    <source>
        <dbReference type="EMBL" id="KAA1260833.1"/>
    </source>
</evidence>
<evidence type="ECO:0000256" key="6">
    <source>
        <dbReference type="SAM" id="Coils"/>
    </source>
</evidence>
<keyword evidence="4" id="KW-0963">Cytoplasm</keyword>
<reference evidence="8 9" key="1">
    <citation type="submission" date="2019-08" db="EMBL/GenBank/DDBJ databases">
        <title>Deep-cultivation of Planctomycetes and their phenomic and genomic characterization uncovers novel biology.</title>
        <authorList>
            <person name="Wiegand S."/>
            <person name="Jogler M."/>
            <person name="Boedeker C."/>
            <person name="Pinto D."/>
            <person name="Vollmers J."/>
            <person name="Rivas-Marin E."/>
            <person name="Kohn T."/>
            <person name="Peeters S.H."/>
            <person name="Heuer A."/>
            <person name="Rast P."/>
            <person name="Oberbeckmann S."/>
            <person name="Bunk B."/>
            <person name="Jeske O."/>
            <person name="Meyerdierks A."/>
            <person name="Storesund J.E."/>
            <person name="Kallscheuer N."/>
            <person name="Luecker S."/>
            <person name="Lage O.M."/>
            <person name="Pohl T."/>
            <person name="Merkel B.J."/>
            <person name="Hornburger P."/>
            <person name="Mueller R.-W."/>
            <person name="Bruemmer F."/>
            <person name="Labrenz M."/>
            <person name="Spormann A.M."/>
            <person name="Op Den Camp H."/>
            <person name="Overmann J."/>
            <person name="Amann R."/>
            <person name="Jetten M.S.M."/>
            <person name="Mascher T."/>
            <person name="Medema M.H."/>
            <person name="Devos D.P."/>
            <person name="Kaster A.-K."/>
            <person name="Ovreas L."/>
            <person name="Rohde M."/>
            <person name="Galperin M.Y."/>
            <person name="Jogler C."/>
        </authorList>
    </citation>
    <scope>NUCLEOTIDE SEQUENCE [LARGE SCALE GENOMIC DNA]</scope>
    <source>
        <strain evidence="8 9">LF1</strain>
    </source>
</reference>
<dbReference type="HAMAP" id="MF_00094">
    <property type="entry name" value="Rel_fac_2"/>
    <property type="match status" value="1"/>
</dbReference>
<evidence type="ECO:0000256" key="1">
    <source>
        <dbReference type="ARBA" id="ARBA00010835"/>
    </source>
</evidence>
<dbReference type="Gene3D" id="1.20.58.410">
    <property type="entry name" value="Release factor"/>
    <property type="match status" value="1"/>
</dbReference>
<keyword evidence="9" id="KW-1185">Reference proteome</keyword>
<dbReference type="SUPFAM" id="SSF75620">
    <property type="entry name" value="Release factor"/>
    <property type="match status" value="1"/>
</dbReference>
<comment type="subcellular location">
    <subcellularLocation>
        <location evidence="4">Cytoplasm</location>
    </subcellularLocation>
</comment>
<dbReference type="InterPro" id="IPR004374">
    <property type="entry name" value="PrfB"/>
</dbReference>
<protein>
    <recommendedName>
        <fullName evidence="4 5">Peptide chain release factor 2</fullName>
        <shortName evidence="4">RF-2</shortName>
    </recommendedName>
</protein>
<comment type="caution">
    <text evidence="8">The sequence shown here is derived from an EMBL/GenBank/DDBJ whole genome shotgun (WGS) entry which is preliminary data.</text>
</comment>
<feature type="domain" description="Prokaryotic-type class I peptide chain release factors" evidence="7">
    <location>
        <begin position="203"/>
        <end position="219"/>
    </location>
</feature>
<dbReference type="PANTHER" id="PTHR43116:SF3">
    <property type="entry name" value="CLASS I PEPTIDE CHAIN RELEASE FACTOR"/>
    <property type="match status" value="1"/>
</dbReference>
<evidence type="ECO:0000313" key="9">
    <source>
        <dbReference type="Proteomes" id="UP000322699"/>
    </source>
</evidence>
<evidence type="ECO:0000259" key="7">
    <source>
        <dbReference type="PROSITE" id="PS00745"/>
    </source>
</evidence>
<dbReference type="AlphaFoldDB" id="A0A5B1CN95"/>
<comment type="function">
    <text evidence="4">Peptide chain release factor 2 directs the termination of translation in response to the peptide chain termination codons UGA and UAA.</text>
</comment>
<proteinExistence type="inferred from homology"/>
<dbReference type="Gene3D" id="3.30.70.1660">
    <property type="match status" value="1"/>
</dbReference>
<keyword evidence="6" id="KW-0175">Coiled coil</keyword>
<dbReference type="Pfam" id="PF00472">
    <property type="entry name" value="RF-1"/>
    <property type="match status" value="1"/>
</dbReference>
<keyword evidence="3 4" id="KW-0648">Protein biosynthesis</keyword>
<sequence>MGEPGFWDDNESAQKVIMDLKGLKAIVSPLDELTSSAGDLDALFEMADEDESMVGEVSGEVARLEKVLDDLELKALLSGPNDSAGAILTVNARDGGTDANDWADMMLRMYSAWAVASEYKIELLDRQENEEAGINHASIAIRGPMAYGYLKGEEGMHRLVRISPFNSEGKRQTSFAAVSVSPEIDDSIEIEIEEKDVRVDTYRASGAGGQHVNKTDSAIRLTHIPTDTVVQCQNQRSQHQNKATAWKMLRAKMARREEELREAEDAKKHETRARTGFGSQIRNYFLHPDQRVKDARTGHYVGSFNSVMDGSELQGFFDAFLRLKAGKV</sequence>
<accession>A0A5B1CN95</accession>
<dbReference type="Proteomes" id="UP000322699">
    <property type="component" value="Unassembled WGS sequence"/>
</dbReference>
<dbReference type="Pfam" id="PF03462">
    <property type="entry name" value="PCRF"/>
    <property type="match status" value="1"/>
</dbReference>
<dbReference type="GO" id="GO:0005737">
    <property type="term" value="C:cytoplasm"/>
    <property type="evidence" value="ECO:0007669"/>
    <property type="project" value="UniProtKB-SubCell"/>
</dbReference>
<dbReference type="NCBIfam" id="TIGR00020">
    <property type="entry name" value="prfB"/>
    <property type="match status" value="1"/>
</dbReference>
<evidence type="ECO:0000256" key="5">
    <source>
        <dbReference type="NCBIfam" id="TIGR00020"/>
    </source>
</evidence>
<comment type="PTM">
    <text evidence="4">Methylated by PrmC. Methylation increases the termination efficiency of RF2.</text>
</comment>
<dbReference type="PANTHER" id="PTHR43116">
    <property type="entry name" value="PEPTIDE CHAIN RELEASE FACTOR 2"/>
    <property type="match status" value="1"/>
</dbReference>
<dbReference type="InterPro" id="IPR005139">
    <property type="entry name" value="PCRF"/>
</dbReference>
<dbReference type="GO" id="GO:0016149">
    <property type="term" value="F:translation release factor activity, codon specific"/>
    <property type="evidence" value="ECO:0007669"/>
    <property type="project" value="UniProtKB-UniRule"/>
</dbReference>
<gene>
    <name evidence="4 8" type="primary">prfB</name>
    <name evidence="8" type="ORF">LF1_33750</name>
</gene>